<feature type="compositionally biased region" description="Basic and acidic residues" evidence="1">
    <location>
        <begin position="110"/>
        <end position="124"/>
    </location>
</feature>
<accession>W1NK34</accession>
<name>W1NK34_AMBTC</name>
<dbReference type="Proteomes" id="UP000017836">
    <property type="component" value="Unassembled WGS sequence"/>
</dbReference>
<organism evidence="2 3">
    <name type="scientific">Amborella trichopoda</name>
    <dbReference type="NCBI Taxonomy" id="13333"/>
    <lineage>
        <taxon>Eukaryota</taxon>
        <taxon>Viridiplantae</taxon>
        <taxon>Streptophyta</taxon>
        <taxon>Embryophyta</taxon>
        <taxon>Tracheophyta</taxon>
        <taxon>Spermatophyta</taxon>
        <taxon>Magnoliopsida</taxon>
        <taxon>Amborellales</taxon>
        <taxon>Amborellaceae</taxon>
        <taxon>Amborella</taxon>
    </lineage>
</organism>
<protein>
    <submittedName>
        <fullName evidence="2">Uncharacterized protein</fullName>
    </submittedName>
</protein>
<dbReference type="EMBL" id="KI397373">
    <property type="protein sequence ID" value="ERM95883.1"/>
    <property type="molecule type" value="Genomic_DNA"/>
</dbReference>
<reference evidence="3" key="1">
    <citation type="journal article" date="2013" name="Science">
        <title>The Amborella genome and the evolution of flowering plants.</title>
        <authorList>
            <consortium name="Amborella Genome Project"/>
        </authorList>
    </citation>
    <scope>NUCLEOTIDE SEQUENCE [LARGE SCALE GENOMIC DNA]</scope>
</reference>
<keyword evidence="3" id="KW-1185">Reference proteome</keyword>
<sequence>MGKSKKGESMEKEVTLVKAAAWAWYQHGSGAEGRPAREFDVNRAQRTPSSSRFRQEVIKSASLPSSSIQYEGAAPDQKDKEATTTLSPETTENSLLDSYEIEKISQHFDHLLEPPQDSDRDWPKNSRYKIPRREKAKRRGPSIKFWQKHVPAMCSSSRDTIVAATHVPRTTGGKAHTCGKIEAMPH</sequence>
<feature type="compositionally biased region" description="Polar residues" evidence="1">
    <location>
        <begin position="83"/>
        <end position="95"/>
    </location>
</feature>
<gene>
    <name evidence="2" type="ORF">AMTR_s00060p00141080</name>
</gene>
<dbReference type="AlphaFoldDB" id="W1NK34"/>
<evidence type="ECO:0000313" key="2">
    <source>
        <dbReference type="EMBL" id="ERM95883.1"/>
    </source>
</evidence>
<dbReference type="Gramene" id="ERM95883">
    <property type="protein sequence ID" value="ERM95883"/>
    <property type="gene ID" value="AMTR_s00060p00141080"/>
</dbReference>
<dbReference type="OMA" id="AWYQHNS"/>
<dbReference type="eggNOG" id="ENOG502S6SZ">
    <property type="taxonomic scope" value="Eukaryota"/>
</dbReference>
<proteinExistence type="predicted"/>
<dbReference type="PANTHER" id="PTHR34665:SF4">
    <property type="entry name" value="DUF3741 DOMAIN-CONTAINING PROTEIN"/>
    <property type="match status" value="1"/>
</dbReference>
<feature type="compositionally biased region" description="Basic residues" evidence="1">
    <location>
        <begin position="126"/>
        <end position="141"/>
    </location>
</feature>
<dbReference type="HOGENOM" id="CLU_1491182_0_0_1"/>
<feature type="region of interest" description="Disordered" evidence="1">
    <location>
        <begin position="110"/>
        <end position="141"/>
    </location>
</feature>
<feature type="compositionally biased region" description="Basic and acidic residues" evidence="1">
    <location>
        <begin position="34"/>
        <end position="43"/>
    </location>
</feature>
<evidence type="ECO:0000313" key="3">
    <source>
        <dbReference type="Proteomes" id="UP000017836"/>
    </source>
</evidence>
<evidence type="ECO:0000256" key="1">
    <source>
        <dbReference type="SAM" id="MobiDB-lite"/>
    </source>
</evidence>
<dbReference type="PANTHER" id="PTHR34665">
    <property type="entry name" value="DUF3741 DOMAIN-CONTAINING PROTEIN"/>
    <property type="match status" value="1"/>
</dbReference>
<feature type="region of interest" description="Disordered" evidence="1">
    <location>
        <begin position="30"/>
        <end position="95"/>
    </location>
</feature>